<dbReference type="EMBL" id="MAYT01000012">
    <property type="protein sequence ID" value="OCA89026.1"/>
    <property type="molecule type" value="Genomic_DNA"/>
</dbReference>
<evidence type="ECO:0000313" key="1">
    <source>
        <dbReference type="EMBL" id="OCA89026.1"/>
    </source>
</evidence>
<name>A0A1B9AZ17_9BACI</name>
<sequence length="117" mass="14002">MNRKIVNSQEHQEQIFTTKRTTIYLPEHLLLHKPIKEINKAFAHTHTIIQQLKDRKSFLHLYRHFYSLLFSQHKLKGFQINVMAENRANLYKIKQLTGWSQSQVTLICFAEKIKDII</sequence>
<accession>A0A1B9AZ17</accession>
<evidence type="ECO:0000313" key="2">
    <source>
        <dbReference type="Proteomes" id="UP000092578"/>
    </source>
</evidence>
<proteinExistence type="predicted"/>
<dbReference type="AlphaFoldDB" id="A0A1B9AZ17"/>
<keyword evidence="2" id="KW-1185">Reference proteome</keyword>
<dbReference type="RefSeq" id="WP_065410338.1">
    <property type="nucleotide sequence ID" value="NZ_MAYT01000012.1"/>
</dbReference>
<dbReference type="Proteomes" id="UP000092578">
    <property type="component" value="Unassembled WGS sequence"/>
</dbReference>
<protein>
    <submittedName>
        <fullName evidence="1">Uncharacterized protein</fullName>
    </submittedName>
</protein>
<organism evidence="1 2">
    <name type="scientific">Pseudobacillus wudalianchiensis</name>
    <dbReference type="NCBI Taxonomy" id="1743143"/>
    <lineage>
        <taxon>Bacteria</taxon>
        <taxon>Bacillati</taxon>
        <taxon>Bacillota</taxon>
        <taxon>Bacilli</taxon>
        <taxon>Bacillales</taxon>
        <taxon>Bacillaceae</taxon>
        <taxon>Pseudobacillus</taxon>
    </lineage>
</organism>
<comment type="caution">
    <text evidence="1">The sequence shown here is derived from an EMBL/GenBank/DDBJ whole genome shotgun (WGS) entry which is preliminary data.</text>
</comment>
<reference evidence="2" key="1">
    <citation type="submission" date="2016-05" db="EMBL/GenBank/DDBJ databases">
        <authorList>
            <person name="Liu B."/>
            <person name="Wang J."/>
            <person name="Zhu Y."/>
            <person name="Liu G."/>
            <person name="Chen Q."/>
            <person name="Chen Z."/>
            <person name="Lan J."/>
            <person name="Che J."/>
            <person name="Ge C."/>
            <person name="Shi H."/>
            <person name="Pan Z."/>
            <person name="Liu X."/>
        </authorList>
    </citation>
    <scope>NUCLEOTIDE SEQUENCE [LARGE SCALE GENOMIC DNA]</scope>
    <source>
        <strain evidence="2">FJAT-27215</strain>
    </source>
</reference>
<gene>
    <name evidence="1" type="ORF">A8F95_06325</name>
</gene>